<sequence length="244" mass="27502">MKALVLSDLHIEFQPFEVPPIDVDLVILAGDIHKGVKGVRWANDVFQKPVLYVPGNHEYYSGHLEYTLEKMRAASDNHVHMLDRDSFVFEGVRFLGATCWTDYTASGDLSAAMGVARNSMNDFKTIRAEAHYRKIRPDDLVFRNRLAREWLSAQLDTPFDGKTIVISHHCPVPEVAGDHDEGHLSASYTNNWPTLVSKSDLWIFGHTHQSVDLMLGGCRLVSNPRGYPLEVTGFDPLKTIEVEI</sequence>
<evidence type="ECO:0000313" key="3">
    <source>
        <dbReference type="Proteomes" id="UP000247480"/>
    </source>
</evidence>
<dbReference type="GO" id="GO:0016787">
    <property type="term" value="F:hydrolase activity"/>
    <property type="evidence" value="ECO:0007669"/>
    <property type="project" value="InterPro"/>
</dbReference>
<protein>
    <submittedName>
        <fullName evidence="2">3',5'-cyclic AMP phosphodiesterase CpdA</fullName>
    </submittedName>
</protein>
<name>A0A2V0QEF7_PSESF</name>
<dbReference type="EMBL" id="BGJZ01000242">
    <property type="protein sequence ID" value="GBH11516.1"/>
    <property type="molecule type" value="Genomic_DNA"/>
</dbReference>
<evidence type="ECO:0000259" key="1">
    <source>
        <dbReference type="Pfam" id="PF00149"/>
    </source>
</evidence>
<dbReference type="Gene3D" id="3.60.21.10">
    <property type="match status" value="1"/>
</dbReference>
<reference evidence="2 3" key="1">
    <citation type="submission" date="2018-04" db="EMBL/GenBank/DDBJ databases">
        <title>Draft genome sequence of Pseudomonas syringae pv. actinidiae biovar 1 strains isolated from kiwifruit in Kagawa prefecture.</title>
        <authorList>
            <person name="Tabuchi M."/>
            <person name="Saito M."/>
            <person name="Fujiwara S."/>
            <person name="Sasa N."/>
            <person name="Akimitsu K."/>
            <person name="Gomi K."/>
            <person name="Konishi-Sugita S."/>
            <person name="Hamano K."/>
            <person name="Kataoka I."/>
        </authorList>
    </citation>
    <scope>NUCLEOTIDE SEQUENCE [LARGE SCALE GENOMIC DNA]</scope>
    <source>
        <strain evidence="2 3">MAFF212206</strain>
    </source>
</reference>
<comment type="caution">
    <text evidence="2">The sequence shown here is derived from an EMBL/GenBank/DDBJ whole genome shotgun (WGS) entry which is preliminary data.</text>
</comment>
<dbReference type="Proteomes" id="UP000247480">
    <property type="component" value="Unassembled WGS sequence"/>
</dbReference>
<feature type="domain" description="Calcineurin-like phosphoesterase" evidence="1">
    <location>
        <begin position="1"/>
        <end position="209"/>
    </location>
</feature>
<dbReference type="InterPro" id="IPR004843">
    <property type="entry name" value="Calcineurin-like_PHP"/>
</dbReference>
<proteinExistence type="predicted"/>
<dbReference type="PANTHER" id="PTHR37844:SF2">
    <property type="entry name" value="SER_THR PROTEIN PHOSPHATASE SUPERFAMILY (AFU_ORTHOLOGUE AFUA_1G14840)"/>
    <property type="match status" value="1"/>
</dbReference>
<accession>A0A2V0QEF7</accession>
<dbReference type="PANTHER" id="PTHR37844">
    <property type="entry name" value="SER/THR PROTEIN PHOSPHATASE SUPERFAMILY (AFU_ORTHOLOGUE AFUA_1G14840)"/>
    <property type="match status" value="1"/>
</dbReference>
<dbReference type="InterPro" id="IPR029052">
    <property type="entry name" value="Metallo-depent_PP-like"/>
</dbReference>
<dbReference type="AlphaFoldDB" id="A0A2V0QEF7"/>
<organism evidence="2 3">
    <name type="scientific">Pseudomonas syringae pv. actinidiae</name>
    <dbReference type="NCBI Taxonomy" id="103796"/>
    <lineage>
        <taxon>Bacteria</taxon>
        <taxon>Pseudomonadati</taxon>
        <taxon>Pseudomonadota</taxon>
        <taxon>Gammaproteobacteria</taxon>
        <taxon>Pseudomonadales</taxon>
        <taxon>Pseudomonadaceae</taxon>
        <taxon>Pseudomonas</taxon>
        <taxon>Pseudomonas syringae</taxon>
    </lineage>
</organism>
<evidence type="ECO:0000313" key="2">
    <source>
        <dbReference type="EMBL" id="GBH11516.1"/>
    </source>
</evidence>
<dbReference type="RefSeq" id="WP_110459675.1">
    <property type="nucleotide sequence ID" value="NZ_AP019411.1"/>
</dbReference>
<dbReference type="SUPFAM" id="SSF56300">
    <property type="entry name" value="Metallo-dependent phosphatases"/>
    <property type="match status" value="1"/>
</dbReference>
<dbReference type="Pfam" id="PF00149">
    <property type="entry name" value="Metallophos"/>
    <property type="match status" value="1"/>
</dbReference>
<gene>
    <name evidence="2" type="ORF">KPSA1_04957</name>
</gene>